<dbReference type="SMART" id="SM00028">
    <property type="entry name" value="TPR"/>
    <property type="match status" value="12"/>
</dbReference>
<evidence type="ECO:0000256" key="2">
    <source>
        <dbReference type="ARBA" id="ARBA00022803"/>
    </source>
</evidence>
<dbReference type="InterPro" id="IPR011990">
    <property type="entry name" value="TPR-like_helical_dom_sf"/>
</dbReference>
<organism evidence="4 5">
    <name type="scientific">Odoribacter splanchnicus</name>
    <dbReference type="NCBI Taxonomy" id="28118"/>
    <lineage>
        <taxon>Bacteria</taxon>
        <taxon>Pseudomonadati</taxon>
        <taxon>Bacteroidota</taxon>
        <taxon>Bacteroidia</taxon>
        <taxon>Bacteroidales</taxon>
        <taxon>Odoribacteraceae</taxon>
        <taxon>Odoribacter</taxon>
    </lineage>
</organism>
<dbReference type="InterPro" id="IPR019734">
    <property type="entry name" value="TPR_rpt"/>
</dbReference>
<dbReference type="InterPro" id="IPR013105">
    <property type="entry name" value="TPR_2"/>
</dbReference>
<dbReference type="PROSITE" id="PS50005">
    <property type="entry name" value="TPR"/>
    <property type="match status" value="7"/>
</dbReference>
<evidence type="ECO:0000313" key="5">
    <source>
        <dbReference type="Proteomes" id="UP000284243"/>
    </source>
</evidence>
<evidence type="ECO:0000256" key="3">
    <source>
        <dbReference type="PROSITE-ProRule" id="PRU00339"/>
    </source>
</evidence>
<dbReference type="SUPFAM" id="SSF48452">
    <property type="entry name" value="TPR-like"/>
    <property type="match status" value="2"/>
</dbReference>
<dbReference type="Pfam" id="PF13432">
    <property type="entry name" value="TPR_16"/>
    <property type="match status" value="1"/>
</dbReference>
<gene>
    <name evidence="4" type="ORF">DWW57_03100</name>
</gene>
<feature type="repeat" description="TPR" evidence="3">
    <location>
        <begin position="92"/>
        <end position="125"/>
    </location>
</feature>
<accession>A0A412TWB4</accession>
<feature type="repeat" description="TPR" evidence="3">
    <location>
        <begin position="126"/>
        <end position="159"/>
    </location>
</feature>
<dbReference type="Pfam" id="PF00515">
    <property type="entry name" value="TPR_1"/>
    <property type="match status" value="1"/>
</dbReference>
<dbReference type="InterPro" id="IPR050498">
    <property type="entry name" value="Ycf3"/>
</dbReference>
<dbReference type="Pfam" id="PF13181">
    <property type="entry name" value="TPR_8"/>
    <property type="match status" value="2"/>
</dbReference>
<dbReference type="PROSITE" id="PS50293">
    <property type="entry name" value="TPR_REGION"/>
    <property type="match status" value="3"/>
</dbReference>
<feature type="repeat" description="TPR" evidence="3">
    <location>
        <begin position="194"/>
        <end position="227"/>
    </location>
</feature>
<name>A0A412TWB4_9BACT</name>
<keyword evidence="1" id="KW-0677">Repeat</keyword>
<dbReference type="PANTHER" id="PTHR44858">
    <property type="entry name" value="TETRATRICOPEPTIDE REPEAT PROTEIN 6"/>
    <property type="match status" value="1"/>
</dbReference>
<reference evidence="4 5" key="1">
    <citation type="submission" date="2018-08" db="EMBL/GenBank/DDBJ databases">
        <title>A genome reference for cultivated species of the human gut microbiota.</title>
        <authorList>
            <person name="Zou Y."/>
            <person name="Xue W."/>
            <person name="Luo G."/>
        </authorList>
    </citation>
    <scope>NUCLEOTIDE SEQUENCE [LARGE SCALE GENOMIC DNA]</scope>
    <source>
        <strain evidence="4 5">AF16-14</strain>
    </source>
</reference>
<feature type="repeat" description="TPR" evidence="3">
    <location>
        <begin position="262"/>
        <end position="295"/>
    </location>
</feature>
<dbReference type="RefSeq" id="WP_046404790.1">
    <property type="nucleotide sequence ID" value="NZ_CABJFF010000007.1"/>
</dbReference>
<dbReference type="EMBL" id="QRYC01000003">
    <property type="protein sequence ID" value="RGU58059.1"/>
    <property type="molecule type" value="Genomic_DNA"/>
</dbReference>
<keyword evidence="2 3" id="KW-0802">TPR repeat</keyword>
<sequence>MRRTFILFAFLFLCSWRGYAQWNTNNILRMGQNAIYFDDYISAIDNFNNIIRVKPYLSEPYFFRGLAKLNLDDYEGAIQDYSKAIELNPNYFHAYMYRGVAWHNLRKYEEAMADYAQAIALEPRDAYVYANRGITEAEMGDFKAAEKDYSKALMIDSKLVAAYLNRAVVREKLDDWEGAMADCTSAIRLNMFSDDAFGLRGYLWFQHKEYHNAIEDFNRALKANPENKRILMSRAMVWYEMKKYPEVLNDYSEVIRIDSNYIYAYYNRAMLRAEVGEKNAAIRDLDKVVEMNPDNILIYFNRGLLKMDIRDWYGAYDDFTESIHLYPDFVKAYLARAAVNQELKDFEAADKDHYLAMQIMDRYKRMKEGDKNALVDTTANFQKLIDINARHDEVRDVINGRVQDKKVIIELQDVFYVQYLSLDSLRSGKVQYYNRHIMDYNQAHNYNPAITLCNKDLVYPADFAESYVEELTGRIMQTGDTDAYLIRGSIYLNQKEYAKAIEDFSAILEKEPDNLLALFNLANARMLMFDYIESVDDKTPRIVGEQQQMQRKIDYSQVIEGYNECLRIDSDFVFALFNMANVYAKNGEIERAIETFNQVLRLDKDIAEAYFNRGLLYIYTGQKALANADLSKAGELGIVSAYNVIKRYCKEN</sequence>
<evidence type="ECO:0000313" key="4">
    <source>
        <dbReference type="EMBL" id="RGU58059.1"/>
    </source>
</evidence>
<protein>
    <submittedName>
        <fullName evidence="4">Tetratricopeptide repeat protein</fullName>
    </submittedName>
</protein>
<comment type="caution">
    <text evidence="4">The sequence shown here is derived from an EMBL/GenBank/DDBJ whole genome shotgun (WGS) entry which is preliminary data.</text>
</comment>
<dbReference type="Pfam" id="PF13414">
    <property type="entry name" value="TPR_11"/>
    <property type="match status" value="1"/>
</dbReference>
<dbReference type="AlphaFoldDB" id="A0A412TWB4"/>
<dbReference type="Gene3D" id="1.25.40.10">
    <property type="entry name" value="Tetratricopeptide repeat domain"/>
    <property type="match status" value="6"/>
</dbReference>
<evidence type="ECO:0000256" key="1">
    <source>
        <dbReference type="ARBA" id="ARBA00022737"/>
    </source>
</evidence>
<proteinExistence type="predicted"/>
<dbReference type="Pfam" id="PF13174">
    <property type="entry name" value="TPR_6"/>
    <property type="match status" value="1"/>
</dbReference>
<feature type="repeat" description="TPR" evidence="3">
    <location>
        <begin position="573"/>
        <end position="606"/>
    </location>
</feature>
<feature type="repeat" description="TPR" evidence="3">
    <location>
        <begin position="58"/>
        <end position="91"/>
    </location>
</feature>
<feature type="repeat" description="TPR" evidence="3">
    <location>
        <begin position="481"/>
        <end position="514"/>
    </location>
</feature>
<dbReference type="PANTHER" id="PTHR44858:SF1">
    <property type="entry name" value="UDP-N-ACETYLGLUCOSAMINE--PEPTIDE N-ACETYLGLUCOSAMINYLTRANSFERASE SPINDLY-RELATED"/>
    <property type="match status" value="1"/>
</dbReference>
<dbReference type="Pfam" id="PF07719">
    <property type="entry name" value="TPR_2"/>
    <property type="match status" value="1"/>
</dbReference>
<dbReference type="Proteomes" id="UP000284243">
    <property type="component" value="Unassembled WGS sequence"/>
</dbReference>